<accession>A0A0F9KHW3</accession>
<comment type="caution">
    <text evidence="1">The sequence shown here is derived from an EMBL/GenBank/DDBJ whole genome shotgun (WGS) entry which is preliminary data.</text>
</comment>
<dbReference type="EMBL" id="LAZR01007974">
    <property type="protein sequence ID" value="KKM81724.1"/>
    <property type="molecule type" value="Genomic_DNA"/>
</dbReference>
<name>A0A0F9KHW3_9ZZZZ</name>
<organism evidence="1">
    <name type="scientific">marine sediment metagenome</name>
    <dbReference type="NCBI Taxonomy" id="412755"/>
    <lineage>
        <taxon>unclassified sequences</taxon>
        <taxon>metagenomes</taxon>
        <taxon>ecological metagenomes</taxon>
    </lineage>
</organism>
<sequence>MILAHTTSRVQIEVGGVIRRQYRTTTPLTLSEVWHHERLRQFGPGRQSRLSLEGVAILAVPGSMDMEMVSLLDSLDRGGPIA</sequence>
<proteinExistence type="predicted"/>
<evidence type="ECO:0000313" key="1">
    <source>
        <dbReference type="EMBL" id="KKM81724.1"/>
    </source>
</evidence>
<protein>
    <submittedName>
        <fullName evidence="1">Uncharacterized protein</fullName>
    </submittedName>
</protein>
<gene>
    <name evidence="1" type="ORF">LCGC14_1326870</name>
</gene>
<reference evidence="1" key="1">
    <citation type="journal article" date="2015" name="Nature">
        <title>Complex archaea that bridge the gap between prokaryotes and eukaryotes.</title>
        <authorList>
            <person name="Spang A."/>
            <person name="Saw J.H."/>
            <person name="Jorgensen S.L."/>
            <person name="Zaremba-Niedzwiedzka K."/>
            <person name="Martijn J."/>
            <person name="Lind A.E."/>
            <person name="van Eijk R."/>
            <person name="Schleper C."/>
            <person name="Guy L."/>
            <person name="Ettema T.J."/>
        </authorList>
    </citation>
    <scope>NUCLEOTIDE SEQUENCE</scope>
</reference>
<dbReference type="AlphaFoldDB" id="A0A0F9KHW3"/>